<comment type="caution">
    <text evidence="1">The sequence shown here is derived from an EMBL/GenBank/DDBJ whole genome shotgun (WGS) entry which is preliminary data.</text>
</comment>
<dbReference type="AlphaFoldDB" id="A0A9P9D912"/>
<evidence type="ECO:0000313" key="1">
    <source>
        <dbReference type="EMBL" id="KAH7114667.1"/>
    </source>
</evidence>
<evidence type="ECO:0000313" key="2">
    <source>
        <dbReference type="Proteomes" id="UP000738349"/>
    </source>
</evidence>
<dbReference type="OrthoDB" id="5096715at2759"/>
<organism evidence="1 2">
    <name type="scientific">Dactylonectria macrodidyma</name>
    <dbReference type="NCBI Taxonomy" id="307937"/>
    <lineage>
        <taxon>Eukaryota</taxon>
        <taxon>Fungi</taxon>
        <taxon>Dikarya</taxon>
        <taxon>Ascomycota</taxon>
        <taxon>Pezizomycotina</taxon>
        <taxon>Sordariomycetes</taxon>
        <taxon>Hypocreomycetidae</taxon>
        <taxon>Hypocreales</taxon>
        <taxon>Nectriaceae</taxon>
        <taxon>Dactylonectria</taxon>
    </lineage>
</organism>
<keyword evidence="2" id="KW-1185">Reference proteome</keyword>
<accession>A0A9P9D912</accession>
<protein>
    <submittedName>
        <fullName evidence="1">Uncharacterized protein</fullName>
    </submittedName>
</protein>
<dbReference type="EMBL" id="JAGMUV010000032">
    <property type="protein sequence ID" value="KAH7114667.1"/>
    <property type="molecule type" value="Genomic_DNA"/>
</dbReference>
<sequence length="113" mass="12799">MACSNYDIQLQGSISNWDRDLKGMKAPDVAFREKLALLQDRSRRRLEQFALDPSHEDISSLQQALLLGGGQIKELELEHAATIKEKQAVYNQGLELLVKKILGDWSTYSALRL</sequence>
<dbReference type="Proteomes" id="UP000738349">
    <property type="component" value="Unassembled WGS sequence"/>
</dbReference>
<reference evidence="1" key="1">
    <citation type="journal article" date="2021" name="Nat. Commun.">
        <title>Genetic determinants of endophytism in the Arabidopsis root mycobiome.</title>
        <authorList>
            <person name="Mesny F."/>
            <person name="Miyauchi S."/>
            <person name="Thiergart T."/>
            <person name="Pickel B."/>
            <person name="Atanasova L."/>
            <person name="Karlsson M."/>
            <person name="Huettel B."/>
            <person name="Barry K.W."/>
            <person name="Haridas S."/>
            <person name="Chen C."/>
            <person name="Bauer D."/>
            <person name="Andreopoulos W."/>
            <person name="Pangilinan J."/>
            <person name="LaButti K."/>
            <person name="Riley R."/>
            <person name="Lipzen A."/>
            <person name="Clum A."/>
            <person name="Drula E."/>
            <person name="Henrissat B."/>
            <person name="Kohler A."/>
            <person name="Grigoriev I.V."/>
            <person name="Martin F.M."/>
            <person name="Hacquard S."/>
        </authorList>
    </citation>
    <scope>NUCLEOTIDE SEQUENCE</scope>
    <source>
        <strain evidence="1">MPI-CAGE-AT-0147</strain>
    </source>
</reference>
<name>A0A9P9D912_9HYPO</name>
<proteinExistence type="predicted"/>
<gene>
    <name evidence="1" type="ORF">EDB81DRAFT_299509</name>
</gene>